<reference evidence="2" key="1">
    <citation type="submission" date="2017-05" db="UniProtKB">
        <authorList>
            <consortium name="EnsemblMetazoa"/>
        </authorList>
    </citation>
    <scope>IDENTIFICATION</scope>
</reference>
<evidence type="ECO:0008006" key="3">
    <source>
        <dbReference type="Google" id="ProtNLM"/>
    </source>
</evidence>
<sequence>MSINIIFMLFCSFLLFAAIDGTFDFTLDEEEEEHGIISKRRGPNLPQERRGNGTIDRCVQILVDRRAPYCNLTELAGEMLQIPIPLLSDDHFDHLNTVYSTLCSPECLVAFDAYFDCRNLSLTRRKYWKNYLLKGRCGQEENGDYCAVVLLRSYKHNIAAYKQLLNSTCPFSTSEGGIQCQDASEECFNGLSTFSERMGCCAEPYLGANVYTCPGIAVKEPCAGIQETTTSSAVGAMAHSAIAISLIIIGLLFI</sequence>
<protein>
    <recommendedName>
        <fullName evidence="3">Folate receptor-like domain-containing protein</fullName>
    </recommendedName>
</protein>
<accession>A0A1X7VG73</accession>
<organism evidence="2">
    <name type="scientific">Amphimedon queenslandica</name>
    <name type="common">Sponge</name>
    <dbReference type="NCBI Taxonomy" id="400682"/>
    <lineage>
        <taxon>Eukaryota</taxon>
        <taxon>Metazoa</taxon>
        <taxon>Porifera</taxon>
        <taxon>Demospongiae</taxon>
        <taxon>Heteroscleromorpha</taxon>
        <taxon>Haplosclerida</taxon>
        <taxon>Niphatidae</taxon>
        <taxon>Amphimedon</taxon>
    </lineage>
</organism>
<dbReference type="InParanoid" id="A0A1X7VG73"/>
<feature type="chain" id="PRO_5012078418" description="Folate receptor-like domain-containing protein" evidence="1">
    <location>
        <begin position="22"/>
        <end position="254"/>
    </location>
</feature>
<dbReference type="EnsemblMetazoa" id="Aqu2.1.38764_001">
    <property type="protein sequence ID" value="Aqu2.1.38764_001"/>
    <property type="gene ID" value="Aqu2.1.38764"/>
</dbReference>
<feature type="signal peptide" evidence="1">
    <location>
        <begin position="1"/>
        <end position="21"/>
    </location>
</feature>
<name>A0A1X7VG73_AMPQE</name>
<dbReference type="AlphaFoldDB" id="A0A1X7VG73"/>
<evidence type="ECO:0000256" key="1">
    <source>
        <dbReference type="SAM" id="SignalP"/>
    </source>
</evidence>
<proteinExistence type="predicted"/>
<evidence type="ECO:0000313" key="2">
    <source>
        <dbReference type="EnsemblMetazoa" id="Aqu2.1.38764_001"/>
    </source>
</evidence>
<keyword evidence="1" id="KW-0732">Signal</keyword>